<dbReference type="InterPro" id="IPR011990">
    <property type="entry name" value="TPR-like_helical_dom_sf"/>
</dbReference>
<evidence type="ECO:0000313" key="12">
    <source>
        <dbReference type="EMBL" id="ROR40978.1"/>
    </source>
</evidence>
<evidence type="ECO:0000256" key="2">
    <source>
        <dbReference type="ARBA" id="ARBA00004613"/>
    </source>
</evidence>
<dbReference type="Proteomes" id="UP000298805">
    <property type="component" value="Chromosome"/>
</dbReference>
<keyword evidence="5" id="KW-0964">Secreted</keyword>
<dbReference type="SUPFAM" id="SSF81901">
    <property type="entry name" value="HCP-like"/>
    <property type="match status" value="1"/>
</dbReference>
<evidence type="ECO:0000256" key="5">
    <source>
        <dbReference type="ARBA" id="ARBA00022525"/>
    </source>
</evidence>
<organism evidence="12 13">
    <name type="scientific">Caminibacter pacificus</name>
    <dbReference type="NCBI Taxonomy" id="1424653"/>
    <lineage>
        <taxon>Bacteria</taxon>
        <taxon>Pseudomonadati</taxon>
        <taxon>Campylobacterota</taxon>
        <taxon>Epsilonproteobacteria</taxon>
        <taxon>Nautiliales</taxon>
        <taxon>Nautiliaceae</taxon>
        <taxon>Caminibacter</taxon>
    </lineage>
</organism>
<dbReference type="Pfam" id="PF13181">
    <property type="entry name" value="TPR_8"/>
    <property type="match status" value="1"/>
</dbReference>
<keyword evidence="7" id="KW-0378">Hydrolase</keyword>
<dbReference type="PANTHER" id="PTHR13891">
    <property type="entry name" value="CYTOCHROME C OXIDASE ASSEMBLY FACTOR 7"/>
    <property type="match status" value="1"/>
</dbReference>
<dbReference type="PANTHER" id="PTHR13891:SF1">
    <property type="entry name" value="CYTOCHROME C OXIDASE ASSEMBLY FACTOR 7"/>
    <property type="match status" value="1"/>
</dbReference>
<reference evidence="11" key="3">
    <citation type="submission" date="2019-06" db="EMBL/GenBank/DDBJ databases">
        <title>A comparative analysis of the Nautiliaceae.</title>
        <authorList>
            <person name="Grosche A."/>
            <person name="Smedile F."/>
            <person name="Vetriani C."/>
        </authorList>
    </citation>
    <scope>NUCLEOTIDE SEQUENCE</scope>
    <source>
        <strain evidence="11">TB6</strain>
    </source>
</reference>
<dbReference type="Pfam" id="PF08238">
    <property type="entry name" value="Sel1"/>
    <property type="match status" value="1"/>
</dbReference>
<gene>
    <name evidence="11" type="ORF">C6V80_04845</name>
    <name evidence="12" type="ORF">EDC58_0460</name>
</gene>
<dbReference type="SMART" id="SM00671">
    <property type="entry name" value="SEL1"/>
    <property type="match status" value="2"/>
</dbReference>
<evidence type="ECO:0000256" key="6">
    <source>
        <dbReference type="ARBA" id="ARBA00022737"/>
    </source>
</evidence>
<protein>
    <recommendedName>
        <fullName evidence="4">beta-lactamase</fullName>
        <ecNumber evidence="4">3.5.2.6</ecNumber>
    </recommendedName>
</protein>
<comment type="subcellular location">
    <subcellularLocation>
        <location evidence="2">Secreted</location>
    </subcellularLocation>
</comment>
<dbReference type="Proteomes" id="UP000272781">
    <property type="component" value="Unassembled WGS sequence"/>
</dbReference>
<dbReference type="EMBL" id="RJVK01000001">
    <property type="protein sequence ID" value="ROR40978.1"/>
    <property type="molecule type" value="Genomic_DNA"/>
</dbReference>
<dbReference type="InterPro" id="IPR040239">
    <property type="entry name" value="HcpB-like"/>
</dbReference>
<keyword evidence="14" id="KW-1185">Reference proteome</keyword>
<name>A0AAJ4RDZ3_9BACT</name>
<keyword evidence="9" id="KW-1015">Disulfide bond</keyword>
<evidence type="ECO:0000256" key="4">
    <source>
        <dbReference type="ARBA" id="ARBA00012865"/>
    </source>
</evidence>
<dbReference type="Gene3D" id="1.25.40.10">
    <property type="entry name" value="Tetratricopeptide repeat domain"/>
    <property type="match status" value="1"/>
</dbReference>
<comment type="similarity">
    <text evidence="3">Belongs to the hcp beta-lactamase family.</text>
</comment>
<evidence type="ECO:0000256" key="8">
    <source>
        <dbReference type="ARBA" id="ARBA00022803"/>
    </source>
</evidence>
<sequence length="130" mass="14570">MKKLLITLAFGGLLFAMNHGQTNDPDLQLALNGKFKQAFSGFEKRCMNKNDGYACGMVGYMLDKGIGGIEKNHKEAIKYYKKGCELKDADSCTLLGYYEYKQGNTKKAKELLNKACKLGNKDACKYLNKF</sequence>
<evidence type="ECO:0000256" key="3">
    <source>
        <dbReference type="ARBA" id="ARBA00008486"/>
    </source>
</evidence>
<evidence type="ECO:0000313" key="14">
    <source>
        <dbReference type="Proteomes" id="UP000298805"/>
    </source>
</evidence>
<keyword evidence="6" id="KW-0677">Repeat</keyword>
<dbReference type="GO" id="GO:0005576">
    <property type="term" value="C:extracellular region"/>
    <property type="evidence" value="ECO:0007669"/>
    <property type="project" value="UniProtKB-SubCell"/>
</dbReference>
<dbReference type="InterPro" id="IPR006597">
    <property type="entry name" value="Sel1-like"/>
</dbReference>
<accession>A0AAJ4RDZ3</accession>
<reference evidence="12 13" key="2">
    <citation type="submission" date="2018-11" db="EMBL/GenBank/DDBJ databases">
        <title>Genomic Encyclopedia of Type Strains, Phase IV (KMG-IV): sequencing the most valuable type-strain genomes for metagenomic binning, comparative biology and taxonomic classification.</title>
        <authorList>
            <person name="Goeker M."/>
        </authorList>
    </citation>
    <scope>NUCLEOTIDE SEQUENCE [LARGE SCALE GENOMIC DNA]</scope>
    <source>
        <strain evidence="12 13">DSM 27783</strain>
    </source>
</reference>
<evidence type="ECO:0000256" key="1">
    <source>
        <dbReference type="ARBA" id="ARBA00001526"/>
    </source>
</evidence>
<keyword evidence="10" id="KW-0046">Antibiotic resistance</keyword>
<dbReference type="EMBL" id="CP027432">
    <property type="protein sequence ID" value="QCI28308.1"/>
    <property type="molecule type" value="Genomic_DNA"/>
</dbReference>
<evidence type="ECO:0000256" key="9">
    <source>
        <dbReference type="ARBA" id="ARBA00023157"/>
    </source>
</evidence>
<dbReference type="InterPro" id="IPR019734">
    <property type="entry name" value="TPR_rpt"/>
</dbReference>
<reference evidence="14" key="1">
    <citation type="submission" date="2018-03" db="EMBL/GenBank/DDBJ databases">
        <title>A comparative analysis of the Nautiliaceae.</title>
        <authorList>
            <person name="Grosche A."/>
            <person name="Smedile F."/>
            <person name="Vetriani C."/>
        </authorList>
    </citation>
    <scope>NUCLEOTIDE SEQUENCE [LARGE SCALE GENOMIC DNA]</scope>
    <source>
        <strain evidence="14">TB6</strain>
    </source>
</reference>
<evidence type="ECO:0000256" key="7">
    <source>
        <dbReference type="ARBA" id="ARBA00022801"/>
    </source>
</evidence>
<proteinExistence type="inferred from homology"/>
<comment type="catalytic activity">
    <reaction evidence="1">
        <text>a beta-lactam + H2O = a substituted beta-amino acid</text>
        <dbReference type="Rhea" id="RHEA:20401"/>
        <dbReference type="ChEBI" id="CHEBI:15377"/>
        <dbReference type="ChEBI" id="CHEBI:35627"/>
        <dbReference type="ChEBI" id="CHEBI:140347"/>
        <dbReference type="EC" id="3.5.2.6"/>
    </reaction>
</comment>
<dbReference type="AlphaFoldDB" id="A0AAJ4RDZ3"/>
<dbReference type="RefSeq" id="WP_123351877.1">
    <property type="nucleotide sequence ID" value="NZ_CP027432.2"/>
</dbReference>
<dbReference type="GO" id="GO:0046677">
    <property type="term" value="P:response to antibiotic"/>
    <property type="evidence" value="ECO:0007669"/>
    <property type="project" value="UniProtKB-KW"/>
</dbReference>
<keyword evidence="8" id="KW-0802">TPR repeat</keyword>
<evidence type="ECO:0000313" key="11">
    <source>
        <dbReference type="EMBL" id="QCI28308.1"/>
    </source>
</evidence>
<evidence type="ECO:0000313" key="13">
    <source>
        <dbReference type="Proteomes" id="UP000272781"/>
    </source>
</evidence>
<dbReference type="EC" id="3.5.2.6" evidence="4"/>
<dbReference type="GO" id="GO:0008800">
    <property type="term" value="F:beta-lactamase activity"/>
    <property type="evidence" value="ECO:0007669"/>
    <property type="project" value="UniProtKB-EC"/>
</dbReference>
<evidence type="ECO:0000256" key="10">
    <source>
        <dbReference type="ARBA" id="ARBA00023251"/>
    </source>
</evidence>